<comment type="caution">
    <text evidence="2">The sequence shown here is derived from an EMBL/GenBank/DDBJ whole genome shotgun (WGS) entry which is preliminary data.</text>
</comment>
<evidence type="ECO:0000313" key="2">
    <source>
        <dbReference type="EMBL" id="KKN20608.1"/>
    </source>
</evidence>
<evidence type="ECO:0000313" key="1">
    <source>
        <dbReference type="EMBL" id="KKN20602.1"/>
    </source>
</evidence>
<dbReference type="Pfam" id="PF13385">
    <property type="entry name" value="Laminin_G_3"/>
    <property type="match status" value="1"/>
</dbReference>
<dbReference type="EMBL" id="LAZR01003225">
    <property type="protein sequence ID" value="KKN20608.1"/>
    <property type="molecule type" value="Genomic_DNA"/>
</dbReference>
<dbReference type="Gene3D" id="2.60.120.200">
    <property type="match status" value="1"/>
</dbReference>
<dbReference type="SUPFAM" id="SSF49899">
    <property type="entry name" value="Concanavalin A-like lectins/glucanases"/>
    <property type="match status" value="1"/>
</dbReference>
<dbReference type="EMBL" id="LAZR01003225">
    <property type="protein sequence ID" value="KKN20602.1"/>
    <property type="molecule type" value="Genomic_DNA"/>
</dbReference>
<organism evidence="2">
    <name type="scientific">marine sediment metagenome</name>
    <dbReference type="NCBI Taxonomy" id="412755"/>
    <lineage>
        <taxon>unclassified sequences</taxon>
        <taxon>metagenomes</taxon>
        <taxon>ecological metagenomes</taxon>
    </lineage>
</organism>
<reference evidence="2" key="1">
    <citation type="journal article" date="2015" name="Nature">
        <title>Complex archaea that bridge the gap between prokaryotes and eukaryotes.</title>
        <authorList>
            <person name="Spang A."/>
            <person name="Saw J.H."/>
            <person name="Jorgensen S.L."/>
            <person name="Zaremba-Niedzwiedzka K."/>
            <person name="Martijn J."/>
            <person name="Lind A.E."/>
            <person name="van Eijk R."/>
            <person name="Schleper C."/>
            <person name="Guy L."/>
            <person name="Ettema T.J."/>
        </authorList>
    </citation>
    <scope>NUCLEOTIDE SEQUENCE</scope>
</reference>
<dbReference type="AlphaFoldDB" id="A0A0F9RTM7"/>
<dbReference type="InterPro" id="IPR013320">
    <property type="entry name" value="ConA-like_dom_sf"/>
</dbReference>
<gene>
    <name evidence="1" type="ORF">LCGC14_0933800</name>
    <name evidence="2" type="ORF">LCGC14_0933860</name>
</gene>
<accession>A0A0F9RTM7</accession>
<proteinExistence type="predicted"/>
<name>A0A0F9RTM7_9ZZZZ</name>
<protein>
    <submittedName>
        <fullName evidence="2">Uncharacterized protein</fullName>
    </submittedName>
</protein>
<dbReference type="Gene3D" id="2.60.120.260">
    <property type="entry name" value="Galactose-binding domain-like"/>
    <property type="match status" value="1"/>
</dbReference>
<sequence length="505" mass="53224">MFADRLMRNALDIRLLKAERNLDNIIQLPGGFSYWDLQELTGSVAQATNVAVALGRNAATLTYAAYTPGANWANSSAQIARHTASSTATIRQNGIIAKGKTWEYPVVIANRTAGSVSLTGGDVSASANGTTTVTITATGADVIITPTSDFDGDIDLAQGTVKQTNIAASSAFPGAELLDDGDMEAAGTAAWTAGGSATLSKQTGTRTGGSGTKVLRVARNGAVPTALQIVTTIGLRYRVVAWARSDGNAIPRCRTGATIIVSGTNSTDWQKLDAEFIAVSDTFALQSVTNFDTEYTEWDDVSVTEANPLNGDHTGISRTTGNTQIPVMVSYDGATSLTNIYSAELNSIFNPDAGTLIAFARVANAGVWTDGIFHFSVLIGDAALNNFITFSKTNINNELQWQYEAGGTNETIRKSAISTTGIFMMAITWEKPGNMSAYYNGALEGIPQAIGGTWAANFDNTRCVIGALDTTPTNVWDGNIAYLTLYSRALSVSEILRIARAGGIA</sequence>